<evidence type="ECO:0000313" key="5">
    <source>
        <dbReference type="Proteomes" id="UP000427281"/>
    </source>
</evidence>
<dbReference type="PANTHER" id="PTHR13194">
    <property type="entry name" value="COMPLEX I INTERMEDIATE-ASSOCIATED PROTEIN 30"/>
    <property type="match status" value="1"/>
</dbReference>
<dbReference type="Proteomes" id="UP000427281">
    <property type="component" value="Chromosome"/>
</dbReference>
<comment type="similarity">
    <text evidence="1">Belongs to the CIA30 family.</text>
</comment>
<proteinExistence type="inferred from homology"/>
<evidence type="ECO:0000256" key="2">
    <source>
        <dbReference type="SAM" id="SignalP"/>
    </source>
</evidence>
<name>A0A6I6AAH7_9PLAN</name>
<evidence type="ECO:0000313" key="4">
    <source>
        <dbReference type="EMBL" id="QGQ22049.1"/>
    </source>
</evidence>
<evidence type="ECO:0000256" key="1">
    <source>
        <dbReference type="ARBA" id="ARBA00007884"/>
    </source>
</evidence>
<dbReference type="Pfam" id="PF08547">
    <property type="entry name" value="CIA30"/>
    <property type="match status" value="1"/>
</dbReference>
<dbReference type="InterPro" id="IPR008979">
    <property type="entry name" value="Galactose-bd-like_sf"/>
</dbReference>
<keyword evidence="5" id="KW-1185">Reference proteome</keyword>
<protein>
    <submittedName>
        <fullName evidence="4">CIA30 family protein</fullName>
    </submittedName>
</protein>
<dbReference type="AlphaFoldDB" id="A0A6I6AAH7"/>
<dbReference type="InterPro" id="IPR013857">
    <property type="entry name" value="NADH-UbQ_OxRdtase-assoc_prot30"/>
</dbReference>
<feature type="signal peptide" evidence="2">
    <location>
        <begin position="1"/>
        <end position="27"/>
    </location>
</feature>
<dbReference type="EMBL" id="CP043930">
    <property type="protein sequence ID" value="QGQ22049.1"/>
    <property type="molecule type" value="Genomic_DNA"/>
</dbReference>
<evidence type="ECO:0000259" key="3">
    <source>
        <dbReference type="Pfam" id="PF08547"/>
    </source>
</evidence>
<gene>
    <name evidence="4" type="ORF">F1728_04785</name>
</gene>
<reference evidence="4 5" key="1">
    <citation type="submission" date="2019-09" db="EMBL/GenBank/DDBJ databases">
        <title>Gimesia benthica sp. nov., a novel bacterium isolated from deep-sea water of the Northwest Indian Ocean.</title>
        <authorList>
            <person name="Dai X."/>
        </authorList>
    </citation>
    <scope>NUCLEOTIDE SEQUENCE [LARGE SCALE GENOMIC DNA]</scope>
    <source>
        <strain evidence="4 5">E7</strain>
    </source>
</reference>
<dbReference type="PANTHER" id="PTHR13194:SF19">
    <property type="entry name" value="NAD(P)-BINDING ROSSMANN-FOLD SUPERFAMILY PROTEIN"/>
    <property type="match status" value="1"/>
</dbReference>
<dbReference type="KEGG" id="gim:F1728_04785"/>
<dbReference type="SUPFAM" id="SSF49785">
    <property type="entry name" value="Galactose-binding domain-like"/>
    <property type="match status" value="1"/>
</dbReference>
<keyword evidence="2" id="KW-0732">Signal</keyword>
<accession>A0A6I6AAH7</accession>
<organism evidence="4 5">
    <name type="scientific">Gimesia benthica</name>
    <dbReference type="NCBI Taxonomy" id="2608982"/>
    <lineage>
        <taxon>Bacteria</taxon>
        <taxon>Pseudomonadati</taxon>
        <taxon>Planctomycetota</taxon>
        <taxon>Planctomycetia</taxon>
        <taxon>Planctomycetales</taxon>
        <taxon>Planctomycetaceae</taxon>
        <taxon>Gimesia</taxon>
    </lineage>
</organism>
<dbReference type="InterPro" id="IPR039131">
    <property type="entry name" value="NDUFAF1"/>
</dbReference>
<feature type="chain" id="PRO_5026111296" evidence="2">
    <location>
        <begin position="28"/>
        <end position="194"/>
    </location>
</feature>
<sequence>MHCKGILMKQTVIFAAMLFSIASLSVADERNLFTFDKPGSAKQWQTINDGVMGGRSDGRFKINDDRNLEFYGTLSLENNGGFASVRARNSNLLLKDDDVIVVRIKGDGREYKFNVYDQPNLGGFSFRQSFKTKKNEWIEVELPVSNFVATWRGRVYPDQKLDPANASGLGFLLGDKKAGDFKLEVKWIKVKKSE</sequence>
<feature type="domain" description="NADH:ubiquinone oxidoreductase intermediate-associated protein 30" evidence="3">
    <location>
        <begin position="33"/>
        <end position="185"/>
    </location>
</feature>